<evidence type="ECO:0000313" key="2">
    <source>
        <dbReference type="EMBL" id="KAK6191188.1"/>
    </source>
</evidence>
<evidence type="ECO:0000313" key="3">
    <source>
        <dbReference type="Proteomes" id="UP001347796"/>
    </source>
</evidence>
<evidence type="ECO:0000256" key="1">
    <source>
        <dbReference type="SAM" id="MobiDB-lite"/>
    </source>
</evidence>
<dbReference type="AlphaFoldDB" id="A0AAN8K9R6"/>
<protein>
    <submittedName>
        <fullName evidence="2">Uncharacterized protein</fullName>
    </submittedName>
</protein>
<keyword evidence="3" id="KW-1185">Reference proteome</keyword>
<comment type="caution">
    <text evidence="2">The sequence shown here is derived from an EMBL/GenBank/DDBJ whole genome shotgun (WGS) entry which is preliminary data.</text>
</comment>
<name>A0AAN8K9R6_PATCE</name>
<dbReference type="EMBL" id="JAZGQO010000002">
    <property type="protein sequence ID" value="KAK6191188.1"/>
    <property type="molecule type" value="Genomic_DNA"/>
</dbReference>
<accession>A0AAN8K9R6</accession>
<sequence length="212" mass="22892">MRVVLNRLPLVIPQSIPRKDILKIIKANWQSISKVRDVSVRNDTLATRSFVARSNSVAGKVCSETGRSVLNGLRTTKDVVSEGESEQTTFVAGEQGLSGSEGQRNQDGGAHQLDLSGIQEQLRLSSRNVEQLSQSGRIQDSGRPSLSCKDTSLGHLNSTYGGLSRLNNDTVSILNQGNGISSHDALYVANISFKLQQGEVCELCCVACTTPY</sequence>
<organism evidence="2 3">
    <name type="scientific">Patella caerulea</name>
    <name type="common">Rayed Mediterranean limpet</name>
    <dbReference type="NCBI Taxonomy" id="87958"/>
    <lineage>
        <taxon>Eukaryota</taxon>
        <taxon>Metazoa</taxon>
        <taxon>Spiralia</taxon>
        <taxon>Lophotrochozoa</taxon>
        <taxon>Mollusca</taxon>
        <taxon>Gastropoda</taxon>
        <taxon>Patellogastropoda</taxon>
        <taxon>Patelloidea</taxon>
        <taxon>Patellidae</taxon>
        <taxon>Patella</taxon>
    </lineage>
</organism>
<feature type="compositionally biased region" description="Polar residues" evidence="1">
    <location>
        <begin position="97"/>
        <end position="106"/>
    </location>
</feature>
<gene>
    <name evidence="2" type="ORF">SNE40_002926</name>
</gene>
<dbReference type="Proteomes" id="UP001347796">
    <property type="component" value="Unassembled WGS sequence"/>
</dbReference>
<feature type="region of interest" description="Disordered" evidence="1">
    <location>
        <begin position="81"/>
        <end position="111"/>
    </location>
</feature>
<reference evidence="2 3" key="1">
    <citation type="submission" date="2024-01" db="EMBL/GenBank/DDBJ databases">
        <title>The genome of the rayed Mediterranean limpet Patella caerulea (Linnaeus, 1758).</title>
        <authorList>
            <person name="Anh-Thu Weber A."/>
            <person name="Halstead-Nussloch G."/>
        </authorList>
    </citation>
    <scope>NUCLEOTIDE SEQUENCE [LARGE SCALE GENOMIC DNA]</scope>
    <source>
        <strain evidence="2">AATW-2023a</strain>
        <tissue evidence="2">Whole specimen</tissue>
    </source>
</reference>
<proteinExistence type="predicted"/>